<gene>
    <name evidence="2" type="ORF">C5167_050835</name>
</gene>
<evidence type="ECO:0000256" key="1">
    <source>
        <dbReference type="SAM" id="MobiDB-lite"/>
    </source>
</evidence>
<feature type="compositionally biased region" description="Basic and acidic residues" evidence="1">
    <location>
        <begin position="126"/>
        <end position="142"/>
    </location>
</feature>
<proteinExistence type="predicted"/>
<accession>A0A4Y7KRA4</accession>
<sequence length="142" mass="16841">MRLKLQCGSDADKEAMELVFEWFQVRKKKKEKVFPIMATKYVDKLQIRLPKEYTPWYPDQLIQNKYNGIETEVDPNMPPPWCYVNAMRNRQGIPKYEIQRVSKEPIGQRVIMVPAGDEEMGNWSNEQKKKDLNDEAEVRNSF</sequence>
<evidence type="ECO:0000313" key="2">
    <source>
        <dbReference type="EMBL" id="RZC75357.1"/>
    </source>
</evidence>
<keyword evidence="3" id="KW-1185">Reference proteome</keyword>
<evidence type="ECO:0000313" key="3">
    <source>
        <dbReference type="Proteomes" id="UP000316621"/>
    </source>
</evidence>
<organism evidence="2 3">
    <name type="scientific">Papaver somniferum</name>
    <name type="common">Opium poppy</name>
    <dbReference type="NCBI Taxonomy" id="3469"/>
    <lineage>
        <taxon>Eukaryota</taxon>
        <taxon>Viridiplantae</taxon>
        <taxon>Streptophyta</taxon>
        <taxon>Embryophyta</taxon>
        <taxon>Tracheophyta</taxon>
        <taxon>Spermatophyta</taxon>
        <taxon>Magnoliopsida</taxon>
        <taxon>Ranunculales</taxon>
        <taxon>Papaveraceae</taxon>
        <taxon>Papaveroideae</taxon>
        <taxon>Papaver</taxon>
    </lineage>
</organism>
<dbReference type="AlphaFoldDB" id="A0A4Y7KRA4"/>
<reference evidence="2 3" key="1">
    <citation type="journal article" date="2018" name="Science">
        <title>The opium poppy genome and morphinan production.</title>
        <authorList>
            <person name="Guo L."/>
            <person name="Winzer T."/>
            <person name="Yang X."/>
            <person name="Li Y."/>
            <person name="Ning Z."/>
            <person name="He Z."/>
            <person name="Teodor R."/>
            <person name="Lu Y."/>
            <person name="Bowser T.A."/>
            <person name="Graham I.A."/>
            <person name="Ye K."/>
        </authorList>
    </citation>
    <scope>NUCLEOTIDE SEQUENCE [LARGE SCALE GENOMIC DNA]</scope>
    <source>
        <strain evidence="3">cv. HN1</strain>
        <tissue evidence="2">Leaves</tissue>
    </source>
</reference>
<feature type="region of interest" description="Disordered" evidence="1">
    <location>
        <begin position="118"/>
        <end position="142"/>
    </location>
</feature>
<dbReference type="Proteomes" id="UP000316621">
    <property type="component" value="Chromosome 8"/>
</dbReference>
<protein>
    <submittedName>
        <fullName evidence="2">Uncharacterized protein</fullName>
    </submittedName>
</protein>
<name>A0A4Y7KRA4_PAPSO</name>
<dbReference type="Gramene" id="RZC75357">
    <property type="protein sequence ID" value="RZC75357"/>
    <property type="gene ID" value="C5167_050835"/>
</dbReference>
<dbReference type="EMBL" id="CM010722">
    <property type="protein sequence ID" value="RZC75357.1"/>
    <property type="molecule type" value="Genomic_DNA"/>
</dbReference>